<dbReference type="InterPro" id="IPR025965">
    <property type="entry name" value="FlgD/Vpr_Ig-like"/>
</dbReference>
<evidence type="ECO:0000313" key="2">
    <source>
        <dbReference type="EMBL" id="OGK02964.1"/>
    </source>
</evidence>
<feature type="domain" description="FlgD/Vpr Ig-like" evidence="1">
    <location>
        <begin position="405"/>
        <end position="453"/>
    </location>
</feature>
<dbReference type="EMBL" id="MFYX01000099">
    <property type="protein sequence ID" value="OGK02964.1"/>
    <property type="molecule type" value="Genomic_DNA"/>
</dbReference>
<reference evidence="2 3" key="1">
    <citation type="journal article" date="2016" name="Nat. Commun.">
        <title>Thousands of microbial genomes shed light on interconnected biogeochemical processes in an aquifer system.</title>
        <authorList>
            <person name="Anantharaman K."/>
            <person name="Brown C.T."/>
            <person name="Hug L.A."/>
            <person name="Sharon I."/>
            <person name="Castelle C.J."/>
            <person name="Probst A.J."/>
            <person name="Thomas B.C."/>
            <person name="Singh A."/>
            <person name="Wilkins M.J."/>
            <person name="Karaoz U."/>
            <person name="Brodie E.L."/>
            <person name="Williams K.H."/>
            <person name="Hubbard S.S."/>
            <person name="Banfield J.F."/>
        </authorList>
    </citation>
    <scope>NUCLEOTIDE SEQUENCE [LARGE SCALE GENOMIC DNA]</scope>
</reference>
<sequence length="465" mass="51885">MRSILLILITIAIGFSATGDTEIKPWKNGAKASLTIGFDWNYGQELDTLLTNRGLHAYWAIWSGLATQKNLWSKWQTLADHGHEINTINQWHMPPQNYCGTDSVELYYTDVREGVLEIERNIPGYKVLTAIHPNTYGTNEGRAILDSLGIIATDHARGNSNFPGCDACERGYKGFTYEMAESLDTTISPNPFFCISRGNFDNAELDGYKTKVTENAINKGGFWHAYWHGVSNTNPGLPTVELFIQELDWLKSQVDSNNLWVGTFRDLMLYMQERVYADLETSVSNDTITITVTDTLIDSLYDAPLTIETEVPEEWLGQTVYASQNNVVKELTPYDTNGAIIVMAEIIPDLGPLYISLSPVTSAAESFRINSGSVQLKISPNPANPSTQINCFVPGYYSHYGKLPELRILDSRGRIIKEFKIGKYFRNSFTWDGRSGNGKTAASGVYTVVLTAGNVHLTKRVTLLK</sequence>
<dbReference type="Pfam" id="PF13860">
    <property type="entry name" value="FlgD_ig"/>
    <property type="match status" value="1"/>
</dbReference>
<dbReference type="AlphaFoldDB" id="A0A1F7F8H4"/>
<proteinExistence type="predicted"/>
<evidence type="ECO:0000313" key="3">
    <source>
        <dbReference type="Proteomes" id="UP000179243"/>
    </source>
</evidence>
<dbReference type="Gene3D" id="2.60.40.4070">
    <property type="match status" value="1"/>
</dbReference>
<name>A0A1F7F8H4_UNCRA</name>
<gene>
    <name evidence="2" type="ORF">A2519_06350</name>
</gene>
<evidence type="ECO:0000259" key="1">
    <source>
        <dbReference type="Pfam" id="PF13860"/>
    </source>
</evidence>
<dbReference type="Proteomes" id="UP000179243">
    <property type="component" value="Unassembled WGS sequence"/>
</dbReference>
<accession>A0A1F7F8H4</accession>
<comment type="caution">
    <text evidence="2">The sequence shown here is derived from an EMBL/GenBank/DDBJ whole genome shotgun (WGS) entry which is preliminary data.</text>
</comment>
<protein>
    <recommendedName>
        <fullName evidence="1">FlgD/Vpr Ig-like domain-containing protein</fullName>
    </recommendedName>
</protein>
<organism evidence="2 3">
    <name type="scientific">Candidatus Raymondbacteria bacterium RIFOXYD12_FULL_49_13</name>
    <dbReference type="NCBI Taxonomy" id="1817890"/>
    <lineage>
        <taxon>Bacteria</taxon>
        <taxon>Raymondiibacteriota</taxon>
    </lineage>
</organism>